<evidence type="ECO:0000313" key="1">
    <source>
        <dbReference type="EMBL" id="BAS95193.1"/>
    </source>
</evidence>
<gene>
    <name evidence="1" type="ordered locus">Os05g0549166</name>
    <name evidence="1" type="ORF">OSNPB_050549166</name>
</gene>
<sequence>MYTYLDIGICYCGLFPMERRFVLTRGREVSRLYHYHCYMARFLQKKWAMHRGTELRLPTPPLVSTGSTKCFCSGC</sequence>
<name>A0A0N7KL70_ORYSJ</name>
<dbReference type="InParanoid" id="A0A0N7KL70"/>
<accession>A0A0N7KL70</accession>
<dbReference type="AlphaFoldDB" id="A0A0N7KL70"/>
<dbReference type="EMBL" id="AP014961">
    <property type="protein sequence ID" value="BAS95193.1"/>
    <property type="molecule type" value="Genomic_DNA"/>
</dbReference>
<organism evidence="1 2">
    <name type="scientific">Oryza sativa subsp. japonica</name>
    <name type="common">Rice</name>
    <dbReference type="NCBI Taxonomy" id="39947"/>
    <lineage>
        <taxon>Eukaryota</taxon>
        <taxon>Viridiplantae</taxon>
        <taxon>Streptophyta</taxon>
        <taxon>Embryophyta</taxon>
        <taxon>Tracheophyta</taxon>
        <taxon>Spermatophyta</taxon>
        <taxon>Magnoliopsida</taxon>
        <taxon>Liliopsida</taxon>
        <taxon>Poales</taxon>
        <taxon>Poaceae</taxon>
        <taxon>BOP clade</taxon>
        <taxon>Oryzoideae</taxon>
        <taxon>Oryzeae</taxon>
        <taxon>Oryzinae</taxon>
        <taxon>Oryza</taxon>
        <taxon>Oryza sativa</taxon>
    </lineage>
</organism>
<dbReference type="Gramene" id="Os05t0549166-00">
    <property type="protein sequence ID" value="Os05t0549166-00"/>
    <property type="gene ID" value="Os05g0549166"/>
</dbReference>
<dbReference type="PaxDb" id="39947-A0A0N7KL70"/>
<reference evidence="2" key="1">
    <citation type="journal article" date="2005" name="Nature">
        <title>The map-based sequence of the rice genome.</title>
        <authorList>
            <consortium name="International rice genome sequencing project (IRGSP)"/>
            <person name="Matsumoto T."/>
            <person name="Wu J."/>
            <person name="Kanamori H."/>
            <person name="Katayose Y."/>
            <person name="Fujisawa M."/>
            <person name="Namiki N."/>
            <person name="Mizuno H."/>
            <person name="Yamamoto K."/>
            <person name="Antonio B.A."/>
            <person name="Baba T."/>
            <person name="Sakata K."/>
            <person name="Nagamura Y."/>
            <person name="Aoki H."/>
            <person name="Arikawa K."/>
            <person name="Arita K."/>
            <person name="Bito T."/>
            <person name="Chiden Y."/>
            <person name="Fujitsuka N."/>
            <person name="Fukunaka R."/>
            <person name="Hamada M."/>
            <person name="Harada C."/>
            <person name="Hayashi A."/>
            <person name="Hijishita S."/>
            <person name="Honda M."/>
            <person name="Hosokawa S."/>
            <person name="Ichikawa Y."/>
            <person name="Idonuma A."/>
            <person name="Iijima M."/>
            <person name="Ikeda M."/>
            <person name="Ikeno M."/>
            <person name="Ito K."/>
            <person name="Ito S."/>
            <person name="Ito T."/>
            <person name="Ito Y."/>
            <person name="Ito Y."/>
            <person name="Iwabuchi A."/>
            <person name="Kamiya K."/>
            <person name="Karasawa W."/>
            <person name="Kurita K."/>
            <person name="Katagiri S."/>
            <person name="Kikuta A."/>
            <person name="Kobayashi H."/>
            <person name="Kobayashi N."/>
            <person name="Machita K."/>
            <person name="Maehara T."/>
            <person name="Masukawa M."/>
            <person name="Mizubayashi T."/>
            <person name="Mukai Y."/>
            <person name="Nagasaki H."/>
            <person name="Nagata Y."/>
            <person name="Naito S."/>
            <person name="Nakashima M."/>
            <person name="Nakama Y."/>
            <person name="Nakamichi Y."/>
            <person name="Nakamura M."/>
            <person name="Meguro A."/>
            <person name="Negishi M."/>
            <person name="Ohta I."/>
            <person name="Ohta T."/>
            <person name="Okamoto M."/>
            <person name="Ono N."/>
            <person name="Saji S."/>
            <person name="Sakaguchi M."/>
            <person name="Sakai K."/>
            <person name="Shibata M."/>
            <person name="Shimokawa T."/>
            <person name="Song J."/>
            <person name="Takazaki Y."/>
            <person name="Terasawa K."/>
            <person name="Tsugane M."/>
            <person name="Tsuji K."/>
            <person name="Ueda S."/>
            <person name="Waki K."/>
            <person name="Yamagata H."/>
            <person name="Yamamoto M."/>
            <person name="Yamamoto S."/>
            <person name="Yamane H."/>
            <person name="Yoshiki S."/>
            <person name="Yoshihara R."/>
            <person name="Yukawa K."/>
            <person name="Zhong H."/>
            <person name="Yano M."/>
            <person name="Yuan Q."/>
            <person name="Ouyang S."/>
            <person name="Liu J."/>
            <person name="Jones K.M."/>
            <person name="Gansberger K."/>
            <person name="Moffat K."/>
            <person name="Hill J."/>
            <person name="Bera J."/>
            <person name="Fadrosh D."/>
            <person name="Jin S."/>
            <person name="Johri S."/>
            <person name="Kim M."/>
            <person name="Overton L."/>
            <person name="Reardon M."/>
            <person name="Tsitrin T."/>
            <person name="Vuong H."/>
            <person name="Weaver B."/>
            <person name="Ciecko A."/>
            <person name="Tallon L."/>
            <person name="Jackson J."/>
            <person name="Pai G."/>
            <person name="Aken S.V."/>
            <person name="Utterback T."/>
            <person name="Reidmuller S."/>
            <person name="Feldblyum T."/>
            <person name="Hsiao J."/>
            <person name="Zismann V."/>
            <person name="Iobst S."/>
            <person name="de Vazeille A.R."/>
            <person name="Buell C.R."/>
            <person name="Ying K."/>
            <person name="Li Y."/>
            <person name="Lu T."/>
            <person name="Huang Y."/>
            <person name="Zhao Q."/>
            <person name="Feng Q."/>
            <person name="Zhang L."/>
            <person name="Zhu J."/>
            <person name="Weng Q."/>
            <person name="Mu J."/>
            <person name="Lu Y."/>
            <person name="Fan D."/>
            <person name="Liu Y."/>
            <person name="Guan J."/>
            <person name="Zhang Y."/>
            <person name="Yu S."/>
            <person name="Liu X."/>
            <person name="Zhang Y."/>
            <person name="Hong G."/>
            <person name="Han B."/>
            <person name="Choisne N."/>
            <person name="Demange N."/>
            <person name="Orjeda G."/>
            <person name="Samain S."/>
            <person name="Cattolico L."/>
            <person name="Pelletier E."/>
            <person name="Couloux A."/>
            <person name="Segurens B."/>
            <person name="Wincker P."/>
            <person name="D'Hont A."/>
            <person name="Scarpelli C."/>
            <person name="Weissenbach J."/>
            <person name="Salanoubat M."/>
            <person name="Quetier F."/>
            <person name="Yu Y."/>
            <person name="Kim H.R."/>
            <person name="Rambo T."/>
            <person name="Currie J."/>
            <person name="Collura K."/>
            <person name="Luo M."/>
            <person name="Yang T."/>
            <person name="Ammiraju J.S.S."/>
            <person name="Engler F."/>
            <person name="Soderlund C."/>
            <person name="Wing R.A."/>
            <person name="Palmer L.E."/>
            <person name="de la Bastide M."/>
            <person name="Spiegel L."/>
            <person name="Nascimento L."/>
            <person name="Zutavern T."/>
            <person name="O'Shaughnessy A."/>
            <person name="Dike S."/>
            <person name="Dedhia N."/>
            <person name="Preston R."/>
            <person name="Balija V."/>
            <person name="McCombie W.R."/>
            <person name="Chow T."/>
            <person name="Chen H."/>
            <person name="Chung M."/>
            <person name="Chen C."/>
            <person name="Shaw J."/>
            <person name="Wu H."/>
            <person name="Hsiao K."/>
            <person name="Chao Y."/>
            <person name="Chu M."/>
            <person name="Cheng C."/>
            <person name="Hour A."/>
            <person name="Lee P."/>
            <person name="Lin S."/>
            <person name="Lin Y."/>
            <person name="Liou J."/>
            <person name="Liu S."/>
            <person name="Hsing Y."/>
            <person name="Raghuvanshi S."/>
            <person name="Mohanty A."/>
            <person name="Bharti A.K."/>
            <person name="Gaur A."/>
            <person name="Gupta V."/>
            <person name="Kumar D."/>
            <person name="Ravi V."/>
            <person name="Vij S."/>
            <person name="Kapur A."/>
            <person name="Khurana P."/>
            <person name="Khurana P."/>
            <person name="Khurana J.P."/>
            <person name="Tyagi A.K."/>
            <person name="Gaikwad K."/>
            <person name="Singh A."/>
            <person name="Dalal V."/>
            <person name="Srivastava S."/>
            <person name="Dixit A."/>
            <person name="Pal A.K."/>
            <person name="Ghazi I.A."/>
            <person name="Yadav M."/>
            <person name="Pandit A."/>
            <person name="Bhargava A."/>
            <person name="Sureshbabu K."/>
            <person name="Batra K."/>
            <person name="Sharma T.R."/>
            <person name="Mohapatra T."/>
            <person name="Singh N.K."/>
            <person name="Messing J."/>
            <person name="Nelson A.B."/>
            <person name="Fuks G."/>
            <person name="Kavchok S."/>
            <person name="Keizer G."/>
            <person name="Linton E."/>
            <person name="Llaca V."/>
            <person name="Song R."/>
            <person name="Tanyolac B."/>
            <person name="Young S."/>
            <person name="Ho-Il K."/>
            <person name="Hahn J.H."/>
            <person name="Sangsakoo G."/>
            <person name="Vanavichit A."/>
            <person name="de Mattos Luiz.A.T."/>
            <person name="Zimmer P.D."/>
            <person name="Malone G."/>
            <person name="Dellagostin O."/>
            <person name="de Oliveira A.C."/>
            <person name="Bevan M."/>
            <person name="Bancroft I."/>
            <person name="Minx P."/>
            <person name="Cordum H."/>
            <person name="Wilson R."/>
            <person name="Cheng Z."/>
            <person name="Jin W."/>
            <person name="Jiang J."/>
            <person name="Leong S.A."/>
            <person name="Iwama H."/>
            <person name="Gojobori T."/>
            <person name="Itoh T."/>
            <person name="Niimura Y."/>
            <person name="Fujii Y."/>
            <person name="Habara T."/>
            <person name="Sakai H."/>
            <person name="Sato Y."/>
            <person name="Wilson G."/>
            <person name="Kumar K."/>
            <person name="McCouch S."/>
            <person name="Juretic N."/>
            <person name="Hoen D."/>
            <person name="Wright S."/>
            <person name="Bruskiewich R."/>
            <person name="Bureau T."/>
            <person name="Miyao A."/>
            <person name="Hirochika H."/>
            <person name="Nishikawa T."/>
            <person name="Kadowaki K."/>
            <person name="Sugiura M."/>
            <person name="Burr B."/>
            <person name="Sasaki T."/>
        </authorList>
    </citation>
    <scope>NUCLEOTIDE SEQUENCE [LARGE SCALE GENOMIC DNA]</scope>
    <source>
        <strain evidence="2">cv. Nipponbare</strain>
    </source>
</reference>
<reference evidence="1 2" key="3">
    <citation type="journal article" date="2013" name="Rice">
        <title>Improvement of the Oryza sativa Nipponbare reference genome using next generation sequence and optical map data.</title>
        <authorList>
            <person name="Kawahara Y."/>
            <person name="de la Bastide M."/>
            <person name="Hamilton J.P."/>
            <person name="Kanamori H."/>
            <person name="McCombie W.R."/>
            <person name="Ouyang S."/>
            <person name="Schwartz D.C."/>
            <person name="Tanaka T."/>
            <person name="Wu J."/>
            <person name="Zhou S."/>
            <person name="Childs K.L."/>
            <person name="Davidson R.M."/>
            <person name="Lin H."/>
            <person name="Quesada-Ocampo L."/>
            <person name="Vaillancourt B."/>
            <person name="Sakai H."/>
            <person name="Lee S.S."/>
            <person name="Kim J."/>
            <person name="Numa H."/>
            <person name="Itoh T."/>
            <person name="Buell C.R."/>
            <person name="Matsumoto T."/>
        </authorList>
    </citation>
    <scope>NUCLEOTIDE SEQUENCE [LARGE SCALE GENOMIC DNA]</scope>
    <source>
        <strain evidence="2">cv. Nipponbare</strain>
    </source>
</reference>
<evidence type="ECO:0000313" key="2">
    <source>
        <dbReference type="Proteomes" id="UP000059680"/>
    </source>
</evidence>
<dbReference type="Proteomes" id="UP000059680">
    <property type="component" value="Chromosome 5"/>
</dbReference>
<proteinExistence type="predicted"/>
<keyword evidence="2" id="KW-1185">Reference proteome</keyword>
<protein>
    <submittedName>
        <fullName evidence="1">Os05g0549166 protein</fullName>
    </submittedName>
</protein>
<reference evidence="1 2" key="2">
    <citation type="journal article" date="2013" name="Plant Cell Physiol.">
        <title>Rice Annotation Project Database (RAP-DB): an integrative and interactive database for rice genomics.</title>
        <authorList>
            <person name="Sakai H."/>
            <person name="Lee S.S."/>
            <person name="Tanaka T."/>
            <person name="Numa H."/>
            <person name="Kim J."/>
            <person name="Kawahara Y."/>
            <person name="Wakimoto H."/>
            <person name="Yang C.C."/>
            <person name="Iwamoto M."/>
            <person name="Abe T."/>
            <person name="Yamada Y."/>
            <person name="Muto A."/>
            <person name="Inokuchi H."/>
            <person name="Ikemura T."/>
            <person name="Matsumoto T."/>
            <person name="Sasaki T."/>
            <person name="Itoh T."/>
        </authorList>
    </citation>
    <scope>NUCLEOTIDE SEQUENCE [LARGE SCALE GENOMIC DNA]</scope>
    <source>
        <strain evidence="2">cv. Nipponbare</strain>
    </source>
</reference>